<accession>A0ABS6BHG6</accession>
<dbReference type="Proteomes" id="UP000776276">
    <property type="component" value="Unassembled WGS sequence"/>
</dbReference>
<comment type="caution">
    <text evidence="1">The sequence shown here is derived from an EMBL/GenBank/DDBJ whole genome shotgun (WGS) entry which is preliminary data.</text>
</comment>
<dbReference type="PIRSF" id="PIRSF028291">
    <property type="entry name" value="UCP028291"/>
    <property type="match status" value="1"/>
</dbReference>
<proteinExistence type="predicted"/>
<dbReference type="InterPro" id="IPR014543">
    <property type="entry name" value="UCP028291"/>
</dbReference>
<name>A0ABS6BHG6_9SPHN</name>
<evidence type="ECO:0000313" key="1">
    <source>
        <dbReference type="EMBL" id="MBU3076704.1"/>
    </source>
</evidence>
<gene>
    <name evidence="1" type="ORF">KOF26_02400</name>
</gene>
<dbReference type="Pfam" id="PF09981">
    <property type="entry name" value="DUF2218"/>
    <property type="match status" value="1"/>
</dbReference>
<dbReference type="RefSeq" id="WP_216319334.1">
    <property type="nucleotide sequence ID" value="NZ_JAHKRT010000001.1"/>
</dbReference>
<evidence type="ECO:0000313" key="2">
    <source>
        <dbReference type="Proteomes" id="UP000776276"/>
    </source>
</evidence>
<keyword evidence="2" id="KW-1185">Reference proteome</keyword>
<dbReference type="EMBL" id="JAHKRT010000001">
    <property type="protein sequence ID" value="MBU3076704.1"/>
    <property type="molecule type" value="Genomic_DNA"/>
</dbReference>
<sequence length="100" mass="11225">MSAVTTARVPTAHASRYLQQLSKHWSHKLAVTFTPHEARIDFNPRAPAVVTMAAAADALTVRLETEDEALIERMTGVVAEHLDRFAFREAPLPFDWQRQG</sequence>
<organism evidence="1 2">
    <name type="scientific">Sphingomonas quercus</name>
    <dbReference type="NCBI Taxonomy" id="2842451"/>
    <lineage>
        <taxon>Bacteria</taxon>
        <taxon>Pseudomonadati</taxon>
        <taxon>Pseudomonadota</taxon>
        <taxon>Alphaproteobacteria</taxon>
        <taxon>Sphingomonadales</taxon>
        <taxon>Sphingomonadaceae</taxon>
        <taxon>Sphingomonas</taxon>
    </lineage>
</organism>
<protein>
    <submittedName>
        <fullName evidence="1">DUF2218 domain-containing protein</fullName>
    </submittedName>
</protein>
<reference evidence="1 2" key="1">
    <citation type="submission" date="2021-06" db="EMBL/GenBank/DDBJ databases">
        <title>Sphingomonas sp. XMGL2, whole genome shotgun sequencing project.</title>
        <authorList>
            <person name="Zhao G."/>
            <person name="Shen L."/>
        </authorList>
    </citation>
    <scope>NUCLEOTIDE SEQUENCE [LARGE SCALE GENOMIC DNA]</scope>
    <source>
        <strain evidence="1 2">XMGL2</strain>
    </source>
</reference>